<dbReference type="Pfam" id="PF00134">
    <property type="entry name" value="Cyclin_N"/>
    <property type="match status" value="1"/>
</dbReference>
<dbReference type="InterPro" id="IPR013763">
    <property type="entry name" value="Cyclin-like_dom"/>
</dbReference>
<evidence type="ECO:0000259" key="5">
    <source>
        <dbReference type="SMART" id="SM00385"/>
    </source>
</evidence>
<organism evidence="6 7">
    <name type="scientific">Saponaria officinalis</name>
    <name type="common">Common soapwort</name>
    <name type="synonym">Lychnis saponaria</name>
    <dbReference type="NCBI Taxonomy" id="3572"/>
    <lineage>
        <taxon>Eukaryota</taxon>
        <taxon>Viridiplantae</taxon>
        <taxon>Streptophyta</taxon>
        <taxon>Embryophyta</taxon>
        <taxon>Tracheophyta</taxon>
        <taxon>Spermatophyta</taxon>
        <taxon>Magnoliopsida</taxon>
        <taxon>eudicotyledons</taxon>
        <taxon>Gunneridae</taxon>
        <taxon>Pentapetalae</taxon>
        <taxon>Caryophyllales</taxon>
        <taxon>Caryophyllaceae</taxon>
        <taxon>Caryophylleae</taxon>
        <taxon>Saponaria</taxon>
    </lineage>
</organism>
<feature type="domain" description="Cyclin-like" evidence="5">
    <location>
        <begin position="164"/>
        <end position="256"/>
    </location>
</feature>
<dbReference type="Proteomes" id="UP001443914">
    <property type="component" value="Unassembled WGS sequence"/>
</dbReference>
<dbReference type="GO" id="GO:0051301">
    <property type="term" value="P:cell division"/>
    <property type="evidence" value="ECO:0007669"/>
    <property type="project" value="UniProtKB-KW"/>
</dbReference>
<keyword evidence="7" id="KW-1185">Reference proteome</keyword>
<dbReference type="InterPro" id="IPR004367">
    <property type="entry name" value="Cyclin_C-dom"/>
</dbReference>
<keyword evidence="2 4" id="KW-0195">Cyclin</keyword>
<sequence>MEGSSSQLNPLCNEEVDELKLNFDFEYDDVYFTNLIQKELNFESILSSSSNHPSWLIDSRFEAVKWILDTQNLLKYRNQTAYLSVSYLDLFLSIRCINEDKMWVIRLLSVACLSLAAKMEENNVASLSEYRVSDLGFDCRAVQKMELLVLSTFNWKMSLVTPFAFLRFFVKKLCDQTIELDHLLSKSVELVMALLQEIRPTEYRPSVIAATAVLAASDWQMTEETLMLKLTSVALWETSDNQHKQQLLSCYSLMQRLSTKGNISTPSHTEVDQTLDNNPSLVGSKRRLIFTDSDPNPNLPSKFSRD</sequence>
<proteinExistence type="inferred from homology"/>
<evidence type="ECO:0000256" key="2">
    <source>
        <dbReference type="ARBA" id="ARBA00023127"/>
    </source>
</evidence>
<comment type="similarity">
    <text evidence="4">Belongs to the cyclin family.</text>
</comment>
<dbReference type="CDD" id="cd20544">
    <property type="entry name" value="CYCLIN_AtCycD-like_rpt2"/>
    <property type="match status" value="1"/>
</dbReference>
<keyword evidence="1" id="KW-0132">Cell division</keyword>
<name>A0AAW1H1L6_SAPOF</name>
<feature type="domain" description="Cyclin-like" evidence="5">
    <location>
        <begin position="65"/>
        <end position="151"/>
    </location>
</feature>
<evidence type="ECO:0000256" key="4">
    <source>
        <dbReference type="RuleBase" id="RU000383"/>
    </source>
</evidence>
<keyword evidence="3" id="KW-0131">Cell cycle</keyword>
<dbReference type="PANTHER" id="PTHR10177">
    <property type="entry name" value="CYCLINS"/>
    <property type="match status" value="1"/>
</dbReference>
<dbReference type="InterPro" id="IPR006671">
    <property type="entry name" value="Cyclin_N"/>
</dbReference>
<dbReference type="InterPro" id="IPR036915">
    <property type="entry name" value="Cyclin-like_sf"/>
</dbReference>
<dbReference type="Pfam" id="PF02984">
    <property type="entry name" value="Cyclin_C"/>
    <property type="match status" value="1"/>
</dbReference>
<evidence type="ECO:0000256" key="3">
    <source>
        <dbReference type="ARBA" id="ARBA00023306"/>
    </source>
</evidence>
<protein>
    <recommendedName>
        <fullName evidence="5">Cyclin-like domain-containing protein</fullName>
    </recommendedName>
</protein>
<dbReference type="EMBL" id="JBDFQZ010000013">
    <property type="protein sequence ID" value="KAK9670268.1"/>
    <property type="molecule type" value="Genomic_DNA"/>
</dbReference>
<accession>A0AAW1H1L6</accession>
<dbReference type="InterPro" id="IPR039361">
    <property type="entry name" value="Cyclin"/>
</dbReference>
<dbReference type="Gene3D" id="1.10.472.10">
    <property type="entry name" value="Cyclin-like"/>
    <property type="match status" value="2"/>
</dbReference>
<reference evidence="6" key="1">
    <citation type="submission" date="2024-03" db="EMBL/GenBank/DDBJ databases">
        <title>WGS assembly of Saponaria officinalis var. Norfolk2.</title>
        <authorList>
            <person name="Jenkins J."/>
            <person name="Shu S."/>
            <person name="Grimwood J."/>
            <person name="Barry K."/>
            <person name="Goodstein D."/>
            <person name="Schmutz J."/>
            <person name="Leebens-Mack J."/>
            <person name="Osbourn A."/>
        </authorList>
    </citation>
    <scope>NUCLEOTIDE SEQUENCE [LARGE SCALE GENOMIC DNA]</scope>
    <source>
        <strain evidence="6">JIC</strain>
    </source>
</reference>
<gene>
    <name evidence="6" type="ORF">RND81_13G190400</name>
</gene>
<evidence type="ECO:0000313" key="6">
    <source>
        <dbReference type="EMBL" id="KAK9670268.1"/>
    </source>
</evidence>
<comment type="caution">
    <text evidence="6">The sequence shown here is derived from an EMBL/GenBank/DDBJ whole genome shotgun (WGS) entry which is preliminary data.</text>
</comment>
<dbReference type="SMART" id="SM00385">
    <property type="entry name" value="CYCLIN"/>
    <property type="match status" value="2"/>
</dbReference>
<evidence type="ECO:0000313" key="7">
    <source>
        <dbReference type="Proteomes" id="UP001443914"/>
    </source>
</evidence>
<evidence type="ECO:0000256" key="1">
    <source>
        <dbReference type="ARBA" id="ARBA00022618"/>
    </source>
</evidence>
<dbReference type="SUPFAM" id="SSF47954">
    <property type="entry name" value="Cyclin-like"/>
    <property type="match status" value="2"/>
</dbReference>
<dbReference type="AlphaFoldDB" id="A0AAW1H1L6"/>